<evidence type="ECO:0000313" key="2">
    <source>
        <dbReference type="Proteomes" id="UP001151760"/>
    </source>
</evidence>
<dbReference type="Gene3D" id="3.60.10.10">
    <property type="entry name" value="Endonuclease/exonuclease/phosphatase"/>
    <property type="match status" value="1"/>
</dbReference>
<dbReference type="PANTHER" id="PTHR33116:SF77">
    <property type="entry name" value="RNA-DIRECTED DNA POLYMERASE"/>
    <property type="match status" value="1"/>
</dbReference>
<organism evidence="1 2">
    <name type="scientific">Tanacetum coccineum</name>
    <dbReference type="NCBI Taxonomy" id="301880"/>
    <lineage>
        <taxon>Eukaryota</taxon>
        <taxon>Viridiplantae</taxon>
        <taxon>Streptophyta</taxon>
        <taxon>Embryophyta</taxon>
        <taxon>Tracheophyta</taxon>
        <taxon>Spermatophyta</taxon>
        <taxon>Magnoliopsida</taxon>
        <taxon>eudicotyledons</taxon>
        <taxon>Gunneridae</taxon>
        <taxon>Pentapetalae</taxon>
        <taxon>asterids</taxon>
        <taxon>campanulids</taxon>
        <taxon>Asterales</taxon>
        <taxon>Asteraceae</taxon>
        <taxon>Asteroideae</taxon>
        <taxon>Anthemideae</taxon>
        <taxon>Anthemidinae</taxon>
        <taxon>Tanacetum</taxon>
    </lineage>
</organism>
<keyword evidence="1" id="KW-0695">RNA-directed DNA polymerase</keyword>
<keyword evidence="1" id="KW-0808">Transferase</keyword>
<protein>
    <submittedName>
        <fullName evidence="1">Reverse transcriptase domain, reverse transcriptase zinc-binding domain protein</fullName>
    </submittedName>
</protein>
<evidence type="ECO:0000313" key="1">
    <source>
        <dbReference type="EMBL" id="GJT14045.1"/>
    </source>
</evidence>
<dbReference type="SUPFAM" id="SSF56219">
    <property type="entry name" value="DNase I-like"/>
    <property type="match status" value="1"/>
</dbReference>
<dbReference type="EMBL" id="BQNB010013280">
    <property type="protein sequence ID" value="GJT14045.1"/>
    <property type="molecule type" value="Genomic_DNA"/>
</dbReference>
<reference evidence="1" key="2">
    <citation type="submission" date="2022-01" db="EMBL/GenBank/DDBJ databases">
        <authorList>
            <person name="Yamashiro T."/>
            <person name="Shiraishi A."/>
            <person name="Satake H."/>
            <person name="Nakayama K."/>
        </authorList>
    </citation>
    <scope>NUCLEOTIDE SEQUENCE</scope>
</reference>
<accession>A0ABQ5BGW9</accession>
<proteinExistence type="predicted"/>
<dbReference type="Proteomes" id="UP001151760">
    <property type="component" value="Unassembled WGS sequence"/>
</dbReference>
<reference evidence="1" key="1">
    <citation type="journal article" date="2022" name="Int. J. Mol. Sci.">
        <title>Draft Genome of Tanacetum Coccineum: Genomic Comparison of Closely Related Tanacetum-Family Plants.</title>
        <authorList>
            <person name="Yamashiro T."/>
            <person name="Shiraishi A."/>
            <person name="Nakayama K."/>
            <person name="Satake H."/>
        </authorList>
    </citation>
    <scope>NUCLEOTIDE SEQUENCE</scope>
</reference>
<keyword evidence="2" id="KW-1185">Reference proteome</keyword>
<dbReference type="GO" id="GO:0003964">
    <property type="term" value="F:RNA-directed DNA polymerase activity"/>
    <property type="evidence" value="ECO:0007669"/>
    <property type="project" value="UniProtKB-KW"/>
</dbReference>
<sequence length="567" mass="65468">MYTDGVFHFGKCNEVSDSDRCNFNMEQVKEIGIQKTKCGVVDEDWIKDTRIYVCKEAIKYKRFIAVKGSWKGKDEDVFLVCIHGPHVGRQKSSLWERLSSLLYRWKGAWCIFEDLNVVRKIDVRLNSQVNLNEITEFSDFINGMRLVKIPMGGRKFTRVTDDGVKFSKLDRFLLNEEFNELWANLSVIALDRKLSDHYSILLKDVKLDFGPKPFWVFNTWLEEHDFLGIVEGAWNKNMRSIHPDCIFQDRLKNVKASLRVWSKDIFGGHKECIKNLEKKALKWELQAEHRGLSDTERVIWMETRKRSSKVGRISMDDAQSLEMVFSENEVWEAIRGCGGDKAPGPDGFNFKRMAFGNKWIKWADTCLRASSMSILVNGSPSEEFQLERGVRQGDPLSLFLFILAVEGLNAIVSKAVEKGILEDKENAKSLMCILKCFEEVSELKVNYNKSKIYGIGVNEEDLKEMARWMGCGIEEFPFIYLGLLVGENMRHIKCWGPVVEKIKKIADWKAKTMSFGGRLTLVKSVLGSLPLHYFLMFRMPLSVIKNLESITNKFFEVGWGRGKRFIR</sequence>
<comment type="caution">
    <text evidence="1">The sequence shown here is derived from an EMBL/GenBank/DDBJ whole genome shotgun (WGS) entry which is preliminary data.</text>
</comment>
<dbReference type="InterPro" id="IPR036691">
    <property type="entry name" value="Endo/exonu/phosph_ase_sf"/>
</dbReference>
<gene>
    <name evidence="1" type="ORF">Tco_0861087</name>
</gene>
<keyword evidence="1" id="KW-0548">Nucleotidyltransferase</keyword>
<dbReference type="PANTHER" id="PTHR33116">
    <property type="entry name" value="REVERSE TRANSCRIPTASE ZINC-BINDING DOMAIN-CONTAINING PROTEIN-RELATED-RELATED"/>
    <property type="match status" value="1"/>
</dbReference>
<name>A0ABQ5BGW9_9ASTR</name>